<dbReference type="PANTHER" id="PTHR10666">
    <property type="entry name" value="UBIQUITIN"/>
    <property type="match status" value="1"/>
</dbReference>
<dbReference type="OrthoDB" id="428577at2759"/>
<evidence type="ECO:0000256" key="1">
    <source>
        <dbReference type="ARBA" id="ARBA00022499"/>
    </source>
</evidence>
<sequence>MQEEEHVELLMFFLYILNHIHRVTVKRLAHEKNKKNENGVPVLLILPELLSLERRKPQFSQANFPFANTYEATLLALRLVKGVQAPNHHIPFSPLENMLNTKEGILSDQFTLVYDGELLDDNRTLASLGIQSESMLYLVLNPRDEVSVSVKMQSREILKLKVKVLQTFQDIEAIVQSMACKEDRVLDVKNKISDKQGVPVRFIHLIFGSRKQLVDDRDLASYNVEKDSILCESFEMFDLWTFLVGLGEGANLPICSRIGSDILDFFQAHYHHHTYQSPLPLGWVESWVGGGILCFKLFFSRSLALHGSTNIIDANAALLWFFTSDFAVKRGTTTVAWKSFKHASVFQVCKEDWVLDVKNKISDKEGFPVRDICLIFGRRTLEDDRDLTCYNVKKDSILRLHTIGMVSKQLQPDLAFSFLGFLLVTENIENSADCLTRLDIALFLLMIRLDEGKSGNWNWILPFLGNLGSFFKVLHTIRDVKAVIWSFVCFVDIDEQDLTYAEKLLENSKTLAYYNIKENSLLEMLPFTYQIFLMDLDGKTHFLRVCKKDRVRDVKSKILHRFGVPVHWYNLAYAGKILKDHEDLAMYNTVKHSHLHVVFEVSYQSFSKYHFNL</sequence>
<accession>A0A834HCE3</accession>
<dbReference type="SMART" id="SM00213">
    <property type="entry name" value="UBQ"/>
    <property type="match status" value="5"/>
</dbReference>
<gene>
    <name evidence="4" type="ORF">RHSIM_Rhsim02G0041200</name>
</gene>
<evidence type="ECO:0000313" key="4">
    <source>
        <dbReference type="EMBL" id="KAF7150573.1"/>
    </source>
</evidence>
<feature type="domain" description="Ubiquitin-like" evidence="3">
    <location>
        <begin position="476"/>
        <end position="525"/>
    </location>
</feature>
<dbReference type="InterPro" id="IPR000626">
    <property type="entry name" value="Ubiquitin-like_dom"/>
</dbReference>
<organism evidence="4 5">
    <name type="scientific">Rhododendron simsii</name>
    <name type="common">Sims's rhododendron</name>
    <dbReference type="NCBI Taxonomy" id="118357"/>
    <lineage>
        <taxon>Eukaryota</taxon>
        <taxon>Viridiplantae</taxon>
        <taxon>Streptophyta</taxon>
        <taxon>Embryophyta</taxon>
        <taxon>Tracheophyta</taxon>
        <taxon>Spermatophyta</taxon>
        <taxon>Magnoliopsida</taxon>
        <taxon>eudicotyledons</taxon>
        <taxon>Gunneridae</taxon>
        <taxon>Pentapetalae</taxon>
        <taxon>asterids</taxon>
        <taxon>Ericales</taxon>
        <taxon>Ericaceae</taxon>
        <taxon>Ericoideae</taxon>
        <taxon>Rhodoreae</taxon>
        <taxon>Rhododendron</taxon>
    </lineage>
</organism>
<reference evidence="4" key="1">
    <citation type="submission" date="2019-11" db="EMBL/GenBank/DDBJ databases">
        <authorList>
            <person name="Liu Y."/>
            <person name="Hou J."/>
            <person name="Li T.-Q."/>
            <person name="Guan C.-H."/>
            <person name="Wu X."/>
            <person name="Wu H.-Z."/>
            <person name="Ling F."/>
            <person name="Zhang R."/>
            <person name="Shi X.-G."/>
            <person name="Ren J.-P."/>
            <person name="Chen E.-F."/>
            <person name="Sun J.-M."/>
        </authorList>
    </citation>
    <scope>NUCLEOTIDE SEQUENCE</scope>
    <source>
        <strain evidence="4">Adult_tree_wgs_1</strain>
        <tissue evidence="4">Leaves</tissue>
    </source>
</reference>
<dbReference type="CDD" id="cd17039">
    <property type="entry name" value="Ubl_ubiquitin_like"/>
    <property type="match status" value="2"/>
</dbReference>
<dbReference type="SUPFAM" id="SSF54236">
    <property type="entry name" value="Ubiquitin-like"/>
    <property type="match status" value="5"/>
</dbReference>
<evidence type="ECO:0000256" key="2">
    <source>
        <dbReference type="ARBA" id="ARBA00022843"/>
    </source>
</evidence>
<dbReference type="AlphaFoldDB" id="A0A834HCE3"/>
<dbReference type="Proteomes" id="UP000626092">
    <property type="component" value="Unassembled WGS sequence"/>
</dbReference>
<dbReference type="InterPro" id="IPR029071">
    <property type="entry name" value="Ubiquitin-like_domsf"/>
</dbReference>
<keyword evidence="1" id="KW-1017">Isopeptide bond</keyword>
<dbReference type="Pfam" id="PF00240">
    <property type="entry name" value="ubiquitin"/>
    <property type="match status" value="5"/>
</dbReference>
<dbReference type="EMBL" id="WJXA01000002">
    <property type="protein sequence ID" value="KAF7150573.1"/>
    <property type="molecule type" value="Genomic_DNA"/>
</dbReference>
<dbReference type="PROSITE" id="PS50053">
    <property type="entry name" value="UBIQUITIN_2"/>
    <property type="match status" value="5"/>
</dbReference>
<name>A0A834HCE3_RHOSS</name>
<feature type="domain" description="Ubiquitin-like" evidence="3">
    <location>
        <begin position="333"/>
        <end position="400"/>
    </location>
</feature>
<dbReference type="GO" id="GO:0003729">
    <property type="term" value="F:mRNA binding"/>
    <property type="evidence" value="ECO:0007669"/>
    <property type="project" value="UniProtKB-ARBA"/>
</dbReference>
<evidence type="ECO:0000313" key="5">
    <source>
        <dbReference type="Proteomes" id="UP000626092"/>
    </source>
</evidence>
<keyword evidence="5" id="KW-1185">Reference proteome</keyword>
<protein>
    <recommendedName>
        <fullName evidence="3">Ubiquitin-like domain-containing protein</fullName>
    </recommendedName>
</protein>
<feature type="domain" description="Ubiquitin-like" evidence="3">
    <location>
        <begin position="529"/>
        <end position="600"/>
    </location>
</feature>
<dbReference type="PRINTS" id="PR00348">
    <property type="entry name" value="UBIQUITIN"/>
</dbReference>
<evidence type="ECO:0000259" key="3">
    <source>
        <dbReference type="PROSITE" id="PS50053"/>
    </source>
</evidence>
<proteinExistence type="predicted"/>
<keyword evidence="2" id="KW-0832">Ubl conjugation</keyword>
<dbReference type="Gene3D" id="3.10.20.90">
    <property type="entry name" value="Phosphatidylinositol 3-kinase Catalytic Subunit, Chain A, domain 1"/>
    <property type="match status" value="5"/>
</dbReference>
<feature type="domain" description="Ubiquitin-like" evidence="3">
    <location>
        <begin position="95"/>
        <end position="145"/>
    </location>
</feature>
<comment type="caution">
    <text evidence="4">The sequence shown here is derived from an EMBL/GenBank/DDBJ whole genome shotgun (WGS) entry which is preliminary data.</text>
</comment>
<dbReference type="InterPro" id="IPR019956">
    <property type="entry name" value="Ubiquitin_dom"/>
</dbReference>
<feature type="domain" description="Ubiquitin-like" evidence="3">
    <location>
        <begin position="158"/>
        <end position="230"/>
    </location>
</feature>
<dbReference type="InterPro" id="IPR050158">
    <property type="entry name" value="Ubiquitin_ubiquitin-like"/>
</dbReference>